<name>A0ABS2EQW8_9LACO</name>
<dbReference type="RefSeq" id="WP_204776887.1">
    <property type="nucleotide sequence ID" value="NZ_JACJJQ010000039.1"/>
</dbReference>
<dbReference type="EMBL" id="JACJJQ010000039">
    <property type="protein sequence ID" value="MBM6754620.1"/>
    <property type="molecule type" value="Genomic_DNA"/>
</dbReference>
<dbReference type="Proteomes" id="UP000776629">
    <property type="component" value="Unassembled WGS sequence"/>
</dbReference>
<keyword evidence="1" id="KW-0808">Transferase</keyword>
<reference evidence="1 2" key="1">
    <citation type="journal article" date="2021" name="Sci. Rep.">
        <title>The distribution of antibiotic resistance genes in chicken gut microbiota commensals.</title>
        <authorList>
            <person name="Juricova H."/>
            <person name="Matiasovicova J."/>
            <person name="Kubasova T."/>
            <person name="Cejkova D."/>
            <person name="Rychlik I."/>
        </authorList>
    </citation>
    <scope>NUCLEOTIDE SEQUENCE [LARGE SCALE GENOMIC DNA]</scope>
    <source>
        <strain evidence="1 2">An810</strain>
    </source>
</reference>
<comment type="caution">
    <text evidence="1">The sequence shown here is derived from an EMBL/GenBank/DDBJ whole genome shotgun (WGS) entry which is preliminary data.</text>
</comment>
<dbReference type="Gene3D" id="3.40.50.150">
    <property type="entry name" value="Vaccinia Virus protein VP39"/>
    <property type="match status" value="1"/>
</dbReference>
<proteinExistence type="predicted"/>
<keyword evidence="1" id="KW-0489">Methyltransferase</keyword>
<evidence type="ECO:0000313" key="2">
    <source>
        <dbReference type="Proteomes" id="UP000776629"/>
    </source>
</evidence>
<dbReference type="PRINTS" id="PR00507">
    <property type="entry name" value="N12N6MTFRASE"/>
</dbReference>
<keyword evidence="2" id="KW-1185">Reference proteome</keyword>
<gene>
    <name evidence="1" type="ORF">H5993_07605</name>
</gene>
<organism evidence="1 2">
    <name type="scientific">Limosilactobacillus alvi</name>
    <dbReference type="NCBI Taxonomy" id="990412"/>
    <lineage>
        <taxon>Bacteria</taxon>
        <taxon>Bacillati</taxon>
        <taxon>Bacillota</taxon>
        <taxon>Bacilli</taxon>
        <taxon>Lactobacillales</taxon>
        <taxon>Lactobacillaceae</taxon>
        <taxon>Limosilactobacillus</taxon>
    </lineage>
</organism>
<evidence type="ECO:0000313" key="1">
    <source>
        <dbReference type="EMBL" id="MBM6754620.1"/>
    </source>
</evidence>
<dbReference type="GO" id="GO:0008168">
    <property type="term" value="F:methyltransferase activity"/>
    <property type="evidence" value="ECO:0007669"/>
    <property type="project" value="UniProtKB-KW"/>
</dbReference>
<dbReference type="SUPFAM" id="SSF53335">
    <property type="entry name" value="S-adenosyl-L-methionine-dependent methyltransferases"/>
    <property type="match status" value="1"/>
</dbReference>
<dbReference type="InterPro" id="IPR029063">
    <property type="entry name" value="SAM-dependent_MTases_sf"/>
</dbReference>
<protein>
    <submittedName>
        <fullName evidence="1">DNA methyltransferase</fullName>
    </submittedName>
</protein>
<sequence>MQEELIKSDDRVKKHGEVFTPKRIVDLMLDQPEITAKINDLHATFLEPSAGEGAFLTELLLRKMQVALKLSNNAKEYGVNCLIALSSLYGIELLEDNVEALVMNMNDTFRDEYRNQVSQHFNSEPDQRILKSAKVIIRANMAQGDALKRVTSDGEPIIFSEWQDLGSSKVQRTEYTFDDIIEGRGSTGSVKGATEQLDLFALNDVSDNNESVSYQKCSWANIYLEKITS</sequence>
<dbReference type="GO" id="GO:0032259">
    <property type="term" value="P:methylation"/>
    <property type="evidence" value="ECO:0007669"/>
    <property type="project" value="UniProtKB-KW"/>
</dbReference>
<accession>A0ABS2EQW8</accession>